<accession>A0A378VZ70</accession>
<evidence type="ECO:0000313" key="1">
    <source>
        <dbReference type="EMBL" id="SUA21650.1"/>
    </source>
</evidence>
<organism evidence="1">
    <name type="scientific">Neisseria gonorrhoeae</name>
    <dbReference type="NCBI Taxonomy" id="485"/>
    <lineage>
        <taxon>Bacteria</taxon>
        <taxon>Pseudomonadati</taxon>
        <taxon>Pseudomonadota</taxon>
        <taxon>Betaproteobacteria</taxon>
        <taxon>Neisseriales</taxon>
        <taxon>Neisseriaceae</taxon>
        <taxon>Neisseria</taxon>
    </lineage>
</organism>
<dbReference type="EMBL" id="UGRI01000001">
    <property type="protein sequence ID" value="SUA21650.1"/>
    <property type="molecule type" value="Genomic_DNA"/>
</dbReference>
<protein>
    <submittedName>
        <fullName evidence="1">TraI</fullName>
    </submittedName>
</protein>
<reference evidence="1" key="1">
    <citation type="submission" date="2018-06" db="EMBL/GenBank/DDBJ databases">
        <authorList>
            <consortium name="Pathogen Informatics"/>
            <person name="Doyle S."/>
        </authorList>
    </citation>
    <scope>NUCLEOTIDE SEQUENCE [LARGE SCALE GENOMIC DNA]</scope>
    <source>
        <strain evidence="1">NCTC11421</strain>
    </source>
</reference>
<proteinExistence type="predicted"/>
<sequence>MTSVSRDLRSGSRQRFSTAKRKPFIETIMETLKEMLSDRGVHFSIATTAGGDLFRKGDRIYLMSKTYLTTSGSI</sequence>
<name>A0A378VZ70_NEIGO</name>
<gene>
    <name evidence="1" type="ORF">NCTC11421_01574</name>
</gene>
<dbReference type="AlphaFoldDB" id="A0A378VZ70"/>